<feature type="transmembrane region" description="Helical" evidence="8">
    <location>
        <begin position="99"/>
        <end position="119"/>
    </location>
</feature>
<feature type="transmembrane region" description="Helical" evidence="8">
    <location>
        <begin position="63"/>
        <end position="87"/>
    </location>
</feature>
<name>A0A4Q4NLG1_ALTAL</name>
<evidence type="ECO:0000313" key="11">
    <source>
        <dbReference type="EMBL" id="RYN78683.1"/>
    </source>
</evidence>
<dbReference type="Proteomes" id="UP000291422">
    <property type="component" value="Unassembled WGS sequence"/>
</dbReference>
<keyword evidence="4" id="KW-0249">Electron transport</keyword>
<evidence type="ECO:0000256" key="7">
    <source>
        <dbReference type="SAM" id="MobiDB-lite"/>
    </source>
</evidence>
<comment type="subcellular location">
    <subcellularLocation>
        <location evidence="1">Membrane</location>
    </subcellularLocation>
</comment>
<protein>
    <recommendedName>
        <fullName evidence="10">Cytochrome b561 domain-containing protein</fullName>
    </recommendedName>
</protein>
<evidence type="ECO:0000256" key="3">
    <source>
        <dbReference type="ARBA" id="ARBA00022692"/>
    </source>
</evidence>
<keyword evidence="2" id="KW-0813">Transport</keyword>
<evidence type="ECO:0000259" key="10">
    <source>
        <dbReference type="PROSITE" id="PS50939"/>
    </source>
</evidence>
<dbReference type="PROSITE" id="PS50939">
    <property type="entry name" value="CYTOCHROME_B561"/>
    <property type="match status" value="1"/>
</dbReference>
<gene>
    <name evidence="11" type="ORF">AA0117_g4450</name>
</gene>
<keyword evidence="9" id="KW-0732">Signal</keyword>
<proteinExistence type="predicted"/>
<keyword evidence="3 8" id="KW-0812">Transmembrane</keyword>
<feature type="region of interest" description="Disordered" evidence="7">
    <location>
        <begin position="244"/>
        <end position="265"/>
    </location>
</feature>
<comment type="caution">
    <text evidence="11">The sequence shown here is derived from an EMBL/GenBank/DDBJ whole genome shotgun (WGS) entry which is preliminary data.</text>
</comment>
<dbReference type="AlphaFoldDB" id="A0A4Q4NLG1"/>
<dbReference type="InterPro" id="IPR006593">
    <property type="entry name" value="Cyt_b561/ferric_Rdtase_TM"/>
</dbReference>
<dbReference type="PANTHER" id="PTHR47797:SF1">
    <property type="entry name" value="CYTOCHROME B561 DOMAIN-CONTAINING PROTEIN-RELATED"/>
    <property type="match status" value="1"/>
</dbReference>
<dbReference type="SMART" id="SM00665">
    <property type="entry name" value="B561"/>
    <property type="match status" value="1"/>
</dbReference>
<evidence type="ECO:0000313" key="12">
    <source>
        <dbReference type="Proteomes" id="UP000291422"/>
    </source>
</evidence>
<feature type="compositionally biased region" description="Basic and acidic residues" evidence="7">
    <location>
        <begin position="244"/>
        <end position="259"/>
    </location>
</feature>
<feature type="domain" description="Cytochrome b561" evidence="10">
    <location>
        <begin position="28"/>
        <end position="226"/>
    </location>
</feature>
<evidence type="ECO:0000256" key="9">
    <source>
        <dbReference type="SAM" id="SignalP"/>
    </source>
</evidence>
<dbReference type="GO" id="GO:0016020">
    <property type="term" value="C:membrane"/>
    <property type="evidence" value="ECO:0007669"/>
    <property type="project" value="UniProtKB-SubCell"/>
</dbReference>
<reference evidence="12" key="1">
    <citation type="journal article" date="2019" name="bioRxiv">
        <title>Genomics, evolutionary history and diagnostics of the Alternaria alternata species group including apple and Asian pear pathotypes.</title>
        <authorList>
            <person name="Armitage A.D."/>
            <person name="Cockerton H.M."/>
            <person name="Sreenivasaprasad S."/>
            <person name="Woodhall J.W."/>
            <person name="Lane C.R."/>
            <person name="Harrison R.J."/>
            <person name="Clarkson J.P."/>
        </authorList>
    </citation>
    <scope>NUCLEOTIDE SEQUENCE [LARGE SCALE GENOMIC DNA]</scope>
    <source>
        <strain evidence="12">FERA 1177</strain>
    </source>
</reference>
<feature type="signal peptide" evidence="9">
    <location>
        <begin position="1"/>
        <end position="19"/>
    </location>
</feature>
<evidence type="ECO:0000256" key="1">
    <source>
        <dbReference type="ARBA" id="ARBA00004370"/>
    </source>
</evidence>
<evidence type="ECO:0000256" key="6">
    <source>
        <dbReference type="ARBA" id="ARBA00023136"/>
    </source>
</evidence>
<dbReference type="Gene3D" id="1.20.120.1770">
    <property type="match status" value="1"/>
</dbReference>
<sequence length="265" mass="28949">MTSTTRAMLLSLVATAASAQYGPGGRYGPDGSGGGSDNDDNDFGSSFGGGRGGFSLESRHKIIIAHGVLAALAFVLFFPVGSILIRLGSFRGVWLVHGLFQLFAYVVYIAAFGIGVWMINNIPVNMLDNYHPIIGIIVFVLLFFQPILGFVHHLKFKKHNRRTIWSYGHLWLGRILITMGMVNGGLGLLLASDAPAFTGFAPSRGQTIAYGIIAGIMWLLWVSASIYGERKRKIPRKAALNKEVDDGSPRPYDDGKEYYAQRTYA</sequence>
<evidence type="ECO:0000256" key="4">
    <source>
        <dbReference type="ARBA" id="ARBA00022982"/>
    </source>
</evidence>
<organism evidence="11 12">
    <name type="scientific">Alternaria alternata</name>
    <name type="common">Alternaria rot fungus</name>
    <name type="synonym">Torula alternata</name>
    <dbReference type="NCBI Taxonomy" id="5599"/>
    <lineage>
        <taxon>Eukaryota</taxon>
        <taxon>Fungi</taxon>
        <taxon>Dikarya</taxon>
        <taxon>Ascomycota</taxon>
        <taxon>Pezizomycotina</taxon>
        <taxon>Dothideomycetes</taxon>
        <taxon>Pleosporomycetidae</taxon>
        <taxon>Pleosporales</taxon>
        <taxon>Pleosporineae</taxon>
        <taxon>Pleosporaceae</taxon>
        <taxon>Alternaria</taxon>
        <taxon>Alternaria sect. Alternaria</taxon>
        <taxon>Alternaria alternata complex</taxon>
    </lineage>
</organism>
<dbReference type="Pfam" id="PF03188">
    <property type="entry name" value="Cytochrom_B561"/>
    <property type="match status" value="1"/>
</dbReference>
<dbReference type="VEuPathDB" id="FungiDB:CC77DRAFT_192536"/>
<keyword evidence="5 8" id="KW-1133">Transmembrane helix</keyword>
<feature type="transmembrane region" description="Helical" evidence="8">
    <location>
        <begin position="207"/>
        <end position="227"/>
    </location>
</feature>
<keyword evidence="6 8" id="KW-0472">Membrane</keyword>
<feature type="chain" id="PRO_5020645958" description="Cytochrome b561 domain-containing protein" evidence="9">
    <location>
        <begin position="20"/>
        <end position="265"/>
    </location>
</feature>
<feature type="transmembrane region" description="Helical" evidence="8">
    <location>
        <begin position="131"/>
        <end position="151"/>
    </location>
</feature>
<evidence type="ECO:0000256" key="8">
    <source>
        <dbReference type="SAM" id="Phobius"/>
    </source>
</evidence>
<dbReference type="PANTHER" id="PTHR47797">
    <property type="entry name" value="DEHYDROGENASE, PUTATIVE (AFU_ORTHOLOGUE AFUA_8G05805)-RELATED"/>
    <property type="match status" value="1"/>
</dbReference>
<evidence type="ECO:0000256" key="2">
    <source>
        <dbReference type="ARBA" id="ARBA00022448"/>
    </source>
</evidence>
<dbReference type="CDD" id="cd08760">
    <property type="entry name" value="Cyt_b561_FRRS1_like"/>
    <property type="match status" value="1"/>
</dbReference>
<dbReference type="EMBL" id="PDXD01000007">
    <property type="protein sequence ID" value="RYN78683.1"/>
    <property type="molecule type" value="Genomic_DNA"/>
</dbReference>
<feature type="transmembrane region" description="Helical" evidence="8">
    <location>
        <begin position="171"/>
        <end position="192"/>
    </location>
</feature>
<evidence type="ECO:0000256" key="5">
    <source>
        <dbReference type="ARBA" id="ARBA00022989"/>
    </source>
</evidence>
<accession>A0A4Q4NLG1</accession>